<feature type="transmembrane region" description="Helical" evidence="10">
    <location>
        <begin position="195"/>
        <end position="214"/>
    </location>
</feature>
<dbReference type="GO" id="GO:0016787">
    <property type="term" value="F:hydrolase activity"/>
    <property type="evidence" value="ECO:0007669"/>
    <property type="project" value="UniProtKB-KW"/>
</dbReference>
<evidence type="ECO:0000256" key="10">
    <source>
        <dbReference type="SAM" id="Phobius"/>
    </source>
</evidence>
<keyword evidence="2" id="KW-0813">Transport</keyword>
<dbReference type="RefSeq" id="WP_022790044.1">
    <property type="nucleotide sequence ID" value="NZ_JAQLXR010000002.1"/>
</dbReference>
<sequence>MFKKIQRRFSHAQTLAIGHFLVILIGALLLMLPISSRSGTSTDFLSSLFTSTSATCVTGLVVVDTGTHWNFFGQLVIITLIQIGGLGFVTMGVLFSMFLNKKISLRTRGLLQDSLNVDKVGGVIRLVKKALMGTLIIESIGAVLLMFRFIPEFGLQTGLWMSIFHSISAFCNAGFDILGSFFGAYSSLETYAGDVLINMVIMSLIVIGGIGFIVWADLLEHKWHFRKYRLHTKIVLVTTFILIFGGAFLFYLFEKDAILAGRPIHEQILCCLFSSVTARTAGFNSVDFGVVRQSSALLMCVLMYIGGSPGSTAGGIKTTTVAVLFSSWFNSVRGHHDCNLFKRQVSKDTVRESSNVLIMTMTLALVSIMTICAIQDLNMLDVAFEVFSGLGTVGMTTGITRDLVPVSRVIIILMMYLGRIGSMSFAYSFFEKKSVPAVQNPVEKVMVG</sequence>
<feature type="transmembrane region" description="Helical" evidence="10">
    <location>
        <begin position="356"/>
        <end position="377"/>
    </location>
</feature>
<proteinExistence type="predicted"/>
<evidence type="ECO:0000256" key="9">
    <source>
        <dbReference type="ARBA" id="ARBA00023136"/>
    </source>
</evidence>
<keyword evidence="11" id="KW-0378">Hydrolase</keyword>
<gene>
    <name evidence="11" type="primary">trkH</name>
    <name evidence="11" type="ORF">NCTC11087_01461</name>
</gene>
<keyword evidence="8" id="KW-0406">Ion transport</keyword>
<dbReference type="EMBL" id="UHFX01000003">
    <property type="protein sequence ID" value="SUO04540.1"/>
    <property type="molecule type" value="Genomic_DNA"/>
</dbReference>
<comment type="subcellular location">
    <subcellularLocation>
        <location evidence="1">Cell membrane</location>
        <topology evidence="1">Multi-pass membrane protein</topology>
    </subcellularLocation>
</comment>
<feature type="transmembrane region" description="Helical" evidence="10">
    <location>
        <begin position="12"/>
        <end position="32"/>
    </location>
</feature>
<evidence type="ECO:0000256" key="2">
    <source>
        <dbReference type="ARBA" id="ARBA00022448"/>
    </source>
</evidence>
<reference evidence="11 12" key="1">
    <citation type="submission" date="2018-06" db="EMBL/GenBank/DDBJ databases">
        <authorList>
            <consortium name="Pathogen Informatics"/>
            <person name="Doyle S."/>
        </authorList>
    </citation>
    <scope>NUCLEOTIDE SEQUENCE [LARGE SCALE GENOMIC DNA]</scope>
    <source>
        <strain evidence="11 12">NCTC11087</strain>
    </source>
</reference>
<feature type="transmembrane region" description="Helical" evidence="10">
    <location>
        <begin position="234"/>
        <end position="253"/>
    </location>
</feature>
<dbReference type="GeneID" id="77462414"/>
<dbReference type="PANTHER" id="PTHR32024:SF1">
    <property type="entry name" value="KTR SYSTEM POTASSIUM UPTAKE PROTEIN B"/>
    <property type="match status" value="1"/>
</dbReference>
<dbReference type="NCBIfam" id="TIGR00933">
    <property type="entry name" value="2a38"/>
    <property type="match status" value="1"/>
</dbReference>
<feature type="transmembrane region" description="Helical" evidence="10">
    <location>
        <begin position="409"/>
        <end position="430"/>
    </location>
</feature>
<feature type="transmembrane region" description="Helical" evidence="10">
    <location>
        <begin position="75"/>
        <end position="99"/>
    </location>
</feature>
<keyword evidence="6" id="KW-0630">Potassium</keyword>
<dbReference type="GO" id="GO:0005886">
    <property type="term" value="C:plasma membrane"/>
    <property type="evidence" value="ECO:0007669"/>
    <property type="project" value="UniProtKB-SubCell"/>
</dbReference>
<dbReference type="EC" id="3.6.3.14" evidence="11"/>
<evidence type="ECO:0000256" key="8">
    <source>
        <dbReference type="ARBA" id="ARBA00023065"/>
    </source>
</evidence>
<feature type="transmembrane region" description="Helical" evidence="10">
    <location>
        <begin position="44"/>
        <end position="63"/>
    </location>
</feature>
<evidence type="ECO:0000256" key="3">
    <source>
        <dbReference type="ARBA" id="ARBA00022475"/>
    </source>
</evidence>
<keyword evidence="7 10" id="KW-1133">Transmembrane helix</keyword>
<evidence type="ECO:0000256" key="1">
    <source>
        <dbReference type="ARBA" id="ARBA00004651"/>
    </source>
</evidence>
<dbReference type="InterPro" id="IPR003445">
    <property type="entry name" value="Cat_transpt"/>
</dbReference>
<keyword evidence="12" id="KW-1185">Reference proteome</keyword>
<dbReference type="PANTHER" id="PTHR32024">
    <property type="entry name" value="TRK SYSTEM POTASSIUM UPTAKE PROTEIN TRKG-RELATED"/>
    <property type="match status" value="1"/>
</dbReference>
<keyword evidence="4" id="KW-0633">Potassium transport</keyword>
<name>A0A380LPM3_9FIRM</name>
<protein>
    <submittedName>
        <fullName evidence="11">Potassium uptake protein, TrkH family</fullName>
        <ecNumber evidence="11">3.6.3.14</ecNumber>
    </submittedName>
</protein>
<evidence type="ECO:0000256" key="5">
    <source>
        <dbReference type="ARBA" id="ARBA00022692"/>
    </source>
</evidence>
<dbReference type="Pfam" id="PF02386">
    <property type="entry name" value="TrkH"/>
    <property type="match status" value="1"/>
</dbReference>
<feature type="transmembrane region" description="Helical" evidence="10">
    <location>
        <begin position="162"/>
        <end position="183"/>
    </location>
</feature>
<keyword evidence="5 10" id="KW-0812">Transmembrane</keyword>
<accession>A0A380LPM3</accession>
<evidence type="ECO:0000256" key="4">
    <source>
        <dbReference type="ARBA" id="ARBA00022538"/>
    </source>
</evidence>
<dbReference type="OrthoDB" id="9810952at2"/>
<evidence type="ECO:0000256" key="6">
    <source>
        <dbReference type="ARBA" id="ARBA00022958"/>
    </source>
</evidence>
<feature type="transmembrane region" description="Helical" evidence="10">
    <location>
        <begin position="130"/>
        <end position="150"/>
    </location>
</feature>
<dbReference type="GO" id="GO:0015379">
    <property type="term" value="F:potassium:chloride symporter activity"/>
    <property type="evidence" value="ECO:0007669"/>
    <property type="project" value="InterPro"/>
</dbReference>
<evidence type="ECO:0000313" key="11">
    <source>
        <dbReference type="EMBL" id="SUO04540.1"/>
    </source>
</evidence>
<keyword evidence="9 10" id="KW-0472">Membrane</keyword>
<evidence type="ECO:0000256" key="7">
    <source>
        <dbReference type="ARBA" id="ARBA00022989"/>
    </source>
</evidence>
<dbReference type="InterPro" id="IPR004772">
    <property type="entry name" value="TrkH"/>
</dbReference>
<organism evidence="11 12">
    <name type="scientific">Faecalicoccus pleomorphus</name>
    <dbReference type="NCBI Taxonomy" id="1323"/>
    <lineage>
        <taxon>Bacteria</taxon>
        <taxon>Bacillati</taxon>
        <taxon>Bacillota</taxon>
        <taxon>Erysipelotrichia</taxon>
        <taxon>Erysipelotrichales</taxon>
        <taxon>Erysipelotrichaceae</taxon>
        <taxon>Faecalicoccus</taxon>
    </lineage>
</organism>
<keyword evidence="3" id="KW-1003">Cell membrane</keyword>
<evidence type="ECO:0000313" key="12">
    <source>
        <dbReference type="Proteomes" id="UP000255523"/>
    </source>
</evidence>
<dbReference type="AlphaFoldDB" id="A0A380LPM3"/>
<dbReference type="Proteomes" id="UP000255523">
    <property type="component" value="Unassembled WGS sequence"/>
</dbReference>